<evidence type="ECO:0000256" key="1">
    <source>
        <dbReference type="ARBA" id="ARBA00004613"/>
    </source>
</evidence>
<dbReference type="EMBL" id="CADEPI010000216">
    <property type="protein sequence ID" value="CAB3380752.1"/>
    <property type="molecule type" value="Genomic_DNA"/>
</dbReference>
<dbReference type="GO" id="GO:0005576">
    <property type="term" value="C:extracellular region"/>
    <property type="evidence" value="ECO:0007669"/>
    <property type="project" value="UniProtKB-SubCell"/>
</dbReference>
<dbReference type="Gene3D" id="1.10.640.10">
    <property type="entry name" value="Haem peroxidase domain superfamily, animal type"/>
    <property type="match status" value="1"/>
</dbReference>
<keyword evidence="6" id="KW-0479">Metal-binding</keyword>
<evidence type="ECO:0008006" key="10">
    <source>
        <dbReference type="Google" id="ProtNLM"/>
    </source>
</evidence>
<organism evidence="8 9">
    <name type="scientific">Cloeon dipterum</name>
    <dbReference type="NCBI Taxonomy" id="197152"/>
    <lineage>
        <taxon>Eukaryota</taxon>
        <taxon>Metazoa</taxon>
        <taxon>Ecdysozoa</taxon>
        <taxon>Arthropoda</taxon>
        <taxon>Hexapoda</taxon>
        <taxon>Insecta</taxon>
        <taxon>Pterygota</taxon>
        <taxon>Palaeoptera</taxon>
        <taxon>Ephemeroptera</taxon>
        <taxon>Pisciforma</taxon>
        <taxon>Baetidae</taxon>
        <taxon>Cloeon</taxon>
    </lineage>
</organism>
<dbReference type="InterPro" id="IPR037120">
    <property type="entry name" value="Haem_peroxidase_sf_animal"/>
</dbReference>
<feature type="signal peptide" evidence="7">
    <location>
        <begin position="1"/>
        <end position="23"/>
    </location>
</feature>
<name>A0A8S1DAX3_9INSE</name>
<dbReference type="SUPFAM" id="SSF48113">
    <property type="entry name" value="Heme-dependent peroxidases"/>
    <property type="match status" value="1"/>
</dbReference>
<dbReference type="InterPro" id="IPR019791">
    <property type="entry name" value="Haem_peroxidase_animal"/>
</dbReference>
<dbReference type="GO" id="GO:0004601">
    <property type="term" value="F:peroxidase activity"/>
    <property type="evidence" value="ECO:0007669"/>
    <property type="project" value="UniProtKB-KW"/>
</dbReference>
<dbReference type="InterPro" id="IPR010255">
    <property type="entry name" value="Haem_peroxidase_sf"/>
</dbReference>
<sequence length="732" mass="81682">MASHILLFTFASALILASRSSVGQEFFSPSLDDSLPPDCVLKVVRDAASSNDISSNVGGGESFCISASAVNEAFRLARSKVGIFSAPRKPRTSVEEDLLAEALQETTRLLKGRFKLTDDEIWGGLPLLDTSETEIVDWCPDRLSLRRTCPPRLSRYRSYDGSCNNEGPLSWAQGASMQPFPRMIPPVYGDGVGQPRRSISGRPLPNARLVSATVHRDLGFHDHAVTLMFLAWGQLLDHDVTFTAEAKNPGTNTEPQCCDNPRANPNCATLTVPFDDPFYAKYGRRCIEFMRTPAALRPGCRLGTRSQNNELTPAIDASFVYGSTMQVARSLRLGAGGQLASLDILPSGLKPLLPLKIRFPDDGCTRPSQDIFCFLAGDNRVNEQLMLTVLHTVFVREHNRIATELAIINPHWRDETLYQETRAIVAAIVQHITYDEFLPVLLGKDGMAKYDLRLEPEDYYNLYQPGLNPTVPDSFGTAAFRFGHSLLPSTIERWSPAHRYISSIRLSAVLRQPFSVYRPGRMDELILGMVNQVSQAMDEAVTSEVTTHLFRKPGAPFGRDLASINIARAREHGVPSYTRFREYCGLPVPNTWLEFAQDMSHNVTALEYSNVFESVHDVDLWSAGICERPLPGSMVGPTFSCIIGKSFRQLRRADRFWYENPDHPGAFSPEQIRSIKQMTLARMLCDNSDKIETIQNFVLLLPDPDLNPRVSCRSGVIPRLDLSLWQDLNISK</sequence>
<evidence type="ECO:0000256" key="7">
    <source>
        <dbReference type="SAM" id="SignalP"/>
    </source>
</evidence>
<keyword evidence="9" id="KW-1185">Reference proteome</keyword>
<dbReference type="CDD" id="cd09823">
    <property type="entry name" value="peroxinectin_like"/>
    <property type="match status" value="1"/>
</dbReference>
<keyword evidence="3" id="KW-0560">Oxidoreductase</keyword>
<keyword evidence="5 7" id="KW-0732">Signal</keyword>
<dbReference type="PRINTS" id="PR00457">
    <property type="entry name" value="ANPEROXIDASE"/>
</dbReference>
<dbReference type="PROSITE" id="PS50292">
    <property type="entry name" value="PEROXIDASE_3"/>
    <property type="match status" value="1"/>
</dbReference>
<evidence type="ECO:0000256" key="3">
    <source>
        <dbReference type="ARBA" id="ARBA00022559"/>
    </source>
</evidence>
<proteinExistence type="predicted"/>
<accession>A0A8S1DAX3</accession>
<gene>
    <name evidence="8" type="ORF">CLODIP_2_CD16270</name>
</gene>
<dbReference type="GO" id="GO:0046872">
    <property type="term" value="F:metal ion binding"/>
    <property type="evidence" value="ECO:0007669"/>
    <property type="project" value="UniProtKB-KW"/>
</dbReference>
<keyword evidence="3" id="KW-0575">Peroxidase</keyword>
<evidence type="ECO:0000256" key="2">
    <source>
        <dbReference type="ARBA" id="ARBA00022525"/>
    </source>
</evidence>
<comment type="subcellular location">
    <subcellularLocation>
        <location evidence="1">Secreted</location>
    </subcellularLocation>
</comment>
<dbReference type="FunFam" id="1.10.640.10:FF:000003">
    <property type="entry name" value="chorion peroxidase"/>
    <property type="match status" value="1"/>
</dbReference>
<reference evidence="8 9" key="1">
    <citation type="submission" date="2020-04" db="EMBL/GenBank/DDBJ databases">
        <authorList>
            <person name="Alioto T."/>
            <person name="Alioto T."/>
            <person name="Gomez Garrido J."/>
        </authorList>
    </citation>
    <scope>NUCLEOTIDE SEQUENCE [LARGE SCALE GENOMIC DNA]</scope>
</reference>
<dbReference type="PANTHER" id="PTHR11475">
    <property type="entry name" value="OXIDASE/PEROXIDASE"/>
    <property type="match status" value="1"/>
</dbReference>
<evidence type="ECO:0000256" key="4">
    <source>
        <dbReference type="ARBA" id="ARBA00022617"/>
    </source>
</evidence>
<dbReference type="AlphaFoldDB" id="A0A8S1DAX3"/>
<dbReference type="Pfam" id="PF03098">
    <property type="entry name" value="An_peroxidase"/>
    <property type="match status" value="1"/>
</dbReference>
<feature type="chain" id="PRO_5035875470" description="Chorion peroxidase" evidence="7">
    <location>
        <begin position="24"/>
        <end position="732"/>
    </location>
</feature>
<keyword evidence="6" id="KW-0408">Iron</keyword>
<dbReference type="OrthoDB" id="823504at2759"/>
<feature type="binding site" description="axial binding residue" evidence="6">
    <location>
        <position position="484"/>
    </location>
    <ligand>
        <name>heme b</name>
        <dbReference type="ChEBI" id="CHEBI:60344"/>
    </ligand>
    <ligandPart>
        <name>Fe</name>
        <dbReference type="ChEBI" id="CHEBI:18248"/>
    </ligandPart>
</feature>
<evidence type="ECO:0000313" key="8">
    <source>
        <dbReference type="EMBL" id="CAB3380752.1"/>
    </source>
</evidence>
<dbReference type="GO" id="GO:0020037">
    <property type="term" value="F:heme binding"/>
    <property type="evidence" value="ECO:0007669"/>
    <property type="project" value="InterPro"/>
</dbReference>
<keyword evidence="2" id="KW-0964">Secreted</keyword>
<protein>
    <recommendedName>
        <fullName evidence="10">Chorion peroxidase</fullName>
    </recommendedName>
</protein>
<evidence type="ECO:0000256" key="6">
    <source>
        <dbReference type="PIRSR" id="PIRSR619791-2"/>
    </source>
</evidence>
<dbReference type="PANTHER" id="PTHR11475:SF106">
    <property type="entry name" value="CURLY SU"/>
    <property type="match status" value="1"/>
</dbReference>
<dbReference type="Proteomes" id="UP000494165">
    <property type="component" value="Unassembled WGS sequence"/>
</dbReference>
<comment type="caution">
    <text evidence="8">The sequence shown here is derived from an EMBL/GenBank/DDBJ whole genome shotgun (WGS) entry which is preliminary data.</text>
</comment>
<keyword evidence="4 6" id="KW-0349">Heme</keyword>
<dbReference type="GO" id="GO:0006979">
    <property type="term" value="P:response to oxidative stress"/>
    <property type="evidence" value="ECO:0007669"/>
    <property type="project" value="InterPro"/>
</dbReference>
<evidence type="ECO:0000256" key="5">
    <source>
        <dbReference type="ARBA" id="ARBA00022729"/>
    </source>
</evidence>
<evidence type="ECO:0000313" key="9">
    <source>
        <dbReference type="Proteomes" id="UP000494165"/>
    </source>
</evidence>